<comment type="similarity">
    <text evidence="2 4">Belongs to the AB hydrolase superfamily. Lipase family.</text>
</comment>
<dbReference type="GO" id="GO:0016042">
    <property type="term" value="P:lipid catabolic process"/>
    <property type="evidence" value="ECO:0007669"/>
    <property type="project" value="TreeGrafter"/>
</dbReference>
<reference evidence="5" key="1">
    <citation type="journal article" date="2012" name="Nature">
        <title>The oyster genome reveals stress adaptation and complexity of shell formation.</title>
        <authorList>
            <person name="Zhang G."/>
            <person name="Fang X."/>
            <person name="Guo X."/>
            <person name="Li L."/>
            <person name="Luo R."/>
            <person name="Xu F."/>
            <person name="Yang P."/>
            <person name="Zhang L."/>
            <person name="Wang X."/>
            <person name="Qi H."/>
            <person name="Xiong Z."/>
            <person name="Que H."/>
            <person name="Xie Y."/>
            <person name="Holland P.W."/>
            <person name="Paps J."/>
            <person name="Zhu Y."/>
            <person name="Wu F."/>
            <person name="Chen Y."/>
            <person name="Wang J."/>
            <person name="Peng C."/>
            <person name="Meng J."/>
            <person name="Yang L."/>
            <person name="Liu J."/>
            <person name="Wen B."/>
            <person name="Zhang N."/>
            <person name="Huang Z."/>
            <person name="Zhu Q."/>
            <person name="Feng Y."/>
            <person name="Mount A."/>
            <person name="Hedgecock D."/>
            <person name="Xu Z."/>
            <person name="Liu Y."/>
            <person name="Domazet-Loso T."/>
            <person name="Du Y."/>
            <person name="Sun X."/>
            <person name="Zhang S."/>
            <person name="Liu B."/>
            <person name="Cheng P."/>
            <person name="Jiang X."/>
            <person name="Li J."/>
            <person name="Fan D."/>
            <person name="Wang W."/>
            <person name="Fu W."/>
            <person name="Wang T."/>
            <person name="Wang B."/>
            <person name="Zhang J."/>
            <person name="Peng Z."/>
            <person name="Li Y."/>
            <person name="Li N."/>
            <person name="Wang J."/>
            <person name="Chen M."/>
            <person name="He Y."/>
            <person name="Tan F."/>
            <person name="Song X."/>
            <person name="Zheng Q."/>
            <person name="Huang R."/>
            <person name="Yang H."/>
            <person name="Du X."/>
            <person name="Chen L."/>
            <person name="Yang M."/>
            <person name="Gaffney P.M."/>
            <person name="Wang S."/>
            <person name="Luo L."/>
            <person name="She Z."/>
            <person name="Ming Y."/>
            <person name="Huang W."/>
            <person name="Zhang S."/>
            <person name="Huang B."/>
            <person name="Zhang Y."/>
            <person name="Qu T."/>
            <person name="Ni P."/>
            <person name="Miao G."/>
            <person name="Wang J."/>
            <person name="Wang Q."/>
            <person name="Steinberg C.E."/>
            <person name="Wang H."/>
            <person name="Li N."/>
            <person name="Qian L."/>
            <person name="Zhang G."/>
            <person name="Li Y."/>
            <person name="Yang H."/>
            <person name="Liu X."/>
            <person name="Wang J."/>
            <person name="Yin Y."/>
            <person name="Wang J."/>
        </authorList>
    </citation>
    <scope>NUCLEOTIDE SEQUENCE [LARGE SCALE GENOMIC DNA]</scope>
    <source>
        <strain evidence="5">05x7-T-G4-1.051#20</strain>
    </source>
</reference>
<gene>
    <name evidence="5" type="ORF">CGI_10023931</name>
</gene>
<dbReference type="InterPro" id="IPR000734">
    <property type="entry name" value="TAG_lipase"/>
</dbReference>
<name>K1Q1K6_MAGGI</name>
<evidence type="ECO:0000256" key="3">
    <source>
        <dbReference type="ARBA" id="ARBA00022525"/>
    </source>
</evidence>
<evidence type="ECO:0000256" key="4">
    <source>
        <dbReference type="RuleBase" id="RU004262"/>
    </source>
</evidence>
<evidence type="ECO:0000256" key="2">
    <source>
        <dbReference type="ARBA" id="ARBA00010701"/>
    </source>
</evidence>
<dbReference type="Pfam" id="PF00151">
    <property type="entry name" value="Lipase"/>
    <property type="match status" value="1"/>
</dbReference>
<keyword evidence="3" id="KW-0964">Secreted</keyword>
<dbReference type="PANTHER" id="PTHR11610">
    <property type="entry name" value="LIPASE"/>
    <property type="match status" value="1"/>
</dbReference>
<organism evidence="5">
    <name type="scientific">Magallana gigas</name>
    <name type="common">Pacific oyster</name>
    <name type="synonym">Crassostrea gigas</name>
    <dbReference type="NCBI Taxonomy" id="29159"/>
    <lineage>
        <taxon>Eukaryota</taxon>
        <taxon>Metazoa</taxon>
        <taxon>Spiralia</taxon>
        <taxon>Lophotrochozoa</taxon>
        <taxon>Mollusca</taxon>
        <taxon>Bivalvia</taxon>
        <taxon>Autobranchia</taxon>
        <taxon>Pteriomorphia</taxon>
        <taxon>Ostreida</taxon>
        <taxon>Ostreoidea</taxon>
        <taxon>Ostreidae</taxon>
        <taxon>Magallana</taxon>
    </lineage>
</organism>
<dbReference type="PANTHER" id="PTHR11610:SF173">
    <property type="entry name" value="LIPASE DOMAIN-CONTAINING PROTEIN-RELATED"/>
    <property type="match status" value="1"/>
</dbReference>
<proteinExistence type="inferred from homology"/>
<dbReference type="PRINTS" id="PR00821">
    <property type="entry name" value="TAGLIPASE"/>
</dbReference>
<dbReference type="EMBL" id="JH817628">
    <property type="protein sequence ID" value="EKC27808.1"/>
    <property type="molecule type" value="Genomic_DNA"/>
</dbReference>
<dbReference type="SUPFAM" id="SSF53474">
    <property type="entry name" value="alpha/beta-Hydrolases"/>
    <property type="match status" value="1"/>
</dbReference>
<dbReference type="InterPro" id="IPR029058">
    <property type="entry name" value="AB_hydrolase_fold"/>
</dbReference>
<dbReference type="GO" id="GO:0017171">
    <property type="term" value="F:serine hydrolase activity"/>
    <property type="evidence" value="ECO:0007669"/>
    <property type="project" value="TreeGrafter"/>
</dbReference>
<dbReference type="AlphaFoldDB" id="K1Q1K6"/>
<dbReference type="GO" id="GO:0005615">
    <property type="term" value="C:extracellular space"/>
    <property type="evidence" value="ECO:0007669"/>
    <property type="project" value="TreeGrafter"/>
</dbReference>
<dbReference type="Gene3D" id="3.40.50.1820">
    <property type="entry name" value="alpha/beta hydrolase"/>
    <property type="match status" value="1"/>
</dbReference>
<evidence type="ECO:0000313" key="5">
    <source>
        <dbReference type="EMBL" id="EKC27808.1"/>
    </source>
</evidence>
<dbReference type="GO" id="GO:0016298">
    <property type="term" value="F:lipase activity"/>
    <property type="evidence" value="ECO:0007669"/>
    <property type="project" value="InterPro"/>
</dbReference>
<sequence>MALATSQFSRNSNRMEPSENLHAIIVVIILWSSMFEGSQLLPDGIYIEKLKREIVSMGKTPINGDVTSGDLALRSEEGMVNATSLCFAILAVKMCMKTRFDKRPERPVDMGLKSIWFNGAENIKVQTTLPDNFDKTKETDVIIHGYLVDTSLAEIRDLANILKKKGHNVMLIDWGKGAEVNYRQAATNVQTVGAYVYMILVKNKIPWDKIHLIGQGLGAHAAAEAGKLAKGKINRITGLDPASPLFEDTDFAISKESAKFVDIIHTDARPFGYGMKKPCGHLDVYVNGGRRQPGCTYNPKKPVRIHALKRATFSKACGHLKAVAYYVETARDNCKLRACKCTWKKFLASKCSRDKCVYWGYDTKEGSAGTYYGVTATAFPYCRTDGSE</sequence>
<dbReference type="InParanoid" id="K1Q1K6"/>
<evidence type="ECO:0000256" key="1">
    <source>
        <dbReference type="ARBA" id="ARBA00004613"/>
    </source>
</evidence>
<protein>
    <submittedName>
        <fullName evidence="5">Pancreatic triacylglycerol lipase</fullName>
    </submittedName>
</protein>
<comment type="subcellular location">
    <subcellularLocation>
        <location evidence="1">Secreted</location>
    </subcellularLocation>
</comment>
<dbReference type="HOGENOM" id="CLU_712215_0_0_1"/>
<accession>K1Q1K6</accession>
<dbReference type="InterPro" id="IPR013818">
    <property type="entry name" value="Lipase"/>
</dbReference>